<evidence type="ECO:0000313" key="1">
    <source>
        <dbReference type="EMBL" id="MFH6604661.1"/>
    </source>
</evidence>
<dbReference type="EMBL" id="JBHFPV010000004">
    <property type="protein sequence ID" value="MFH6604661.1"/>
    <property type="molecule type" value="Genomic_DNA"/>
</dbReference>
<proteinExistence type="predicted"/>
<comment type="caution">
    <text evidence="1">The sequence shown here is derived from an EMBL/GenBank/DDBJ whole genome shotgun (WGS) entry which is preliminary data.</text>
</comment>
<organism evidence="1 2">
    <name type="scientific">Meishania litoralis</name>
    <dbReference type="NCBI Taxonomy" id="3434685"/>
    <lineage>
        <taxon>Bacteria</taxon>
        <taxon>Pseudomonadati</taxon>
        <taxon>Bacteroidota</taxon>
        <taxon>Flavobacteriia</taxon>
        <taxon>Flavobacteriales</taxon>
        <taxon>Flavobacteriaceae</taxon>
        <taxon>Meishania</taxon>
    </lineage>
</organism>
<evidence type="ECO:0000313" key="2">
    <source>
        <dbReference type="Proteomes" id="UP001595191"/>
    </source>
</evidence>
<keyword evidence="2" id="KW-1185">Reference proteome</keyword>
<protein>
    <submittedName>
        <fullName evidence="1">GIY-YIG nuclease family protein</fullName>
    </submittedName>
</protein>
<accession>A0ACC7LN40</accession>
<gene>
    <name evidence="1" type="ORF">ACEZ3G_14320</name>
</gene>
<name>A0ACC7LN40_9FLAO</name>
<dbReference type="Proteomes" id="UP001595191">
    <property type="component" value="Unassembled WGS sequence"/>
</dbReference>
<sequence length="105" mass="12159">MAQSAIGGRAEYGPDPVGAHQMEYYVYVLKSIDFGRNYVGFTRNVEKRLRQHNSGKTKSTKPYVPWRILFIETFEIKEDALAREKFLKTGKGREYIKNRPRGATE</sequence>
<reference evidence="1" key="1">
    <citation type="submission" date="2024-09" db="EMBL/GenBank/DDBJ databases">
        <authorList>
            <person name="Liu J."/>
        </authorList>
    </citation>
    <scope>NUCLEOTIDE SEQUENCE</scope>
    <source>
        <strain evidence="1">NBU2967</strain>
    </source>
</reference>